<evidence type="ECO:0000313" key="2">
    <source>
        <dbReference type="EMBL" id="AOQ27252.1"/>
    </source>
</evidence>
<dbReference type="Proteomes" id="UP000225358">
    <property type="component" value="Segment"/>
</dbReference>
<keyword evidence="3" id="KW-1185">Reference proteome</keyword>
<accession>A0A1D7XFC9</accession>
<reference evidence="2" key="1">
    <citation type="submission" date="2017-02" db="EMBL/GenBank/DDBJ databases">
        <title>Complete genome sequence of two Escherichia coli phages, vB_EcoM_ ESCO5 and vB_EcoM_ESCO13, which are related to phAPEC8.</title>
        <authorList>
            <person name="Trotereau A."/>
            <person name="Gonnet M."/>
            <person name="Viardot A."/>
            <person name="Lalmanach A.-C."/>
            <person name="Guabiraba R."/>
            <person name="Chanteloup N."/>
            <person name="Schouler C."/>
        </authorList>
    </citation>
    <scope>NUCLEOTIDE SEQUENCE [LARGE SCALE GENOMIC DNA]</scope>
</reference>
<protein>
    <submittedName>
        <fullName evidence="2">Uncharacterized protein</fullName>
    </submittedName>
</protein>
<feature type="transmembrane region" description="Helical" evidence="1">
    <location>
        <begin position="35"/>
        <end position="55"/>
    </location>
</feature>
<sequence length="60" mass="6823">MIILATILMMLIAIAIVILASFPADKWYFNIPRMLVFGFAGIYMGETVVNISNFLESYFK</sequence>
<organism evidence="2 3">
    <name type="scientific">Escherichia phage ESCO13</name>
    <dbReference type="NCBI Taxonomy" id="1881104"/>
    <lineage>
        <taxon>Viruses</taxon>
        <taxon>Duplodnaviria</taxon>
        <taxon>Heunggongvirae</taxon>
        <taxon>Uroviricota</taxon>
        <taxon>Caudoviricetes</taxon>
        <taxon>Stephanstirmvirinae</taxon>
        <taxon>Phapecoctavirus</taxon>
        <taxon>Phapecoctavirus ESCO13</taxon>
    </lineage>
</organism>
<keyword evidence="1" id="KW-0472">Membrane</keyword>
<evidence type="ECO:0000313" key="3">
    <source>
        <dbReference type="Proteomes" id="UP000225358"/>
    </source>
</evidence>
<dbReference type="EMBL" id="KX552041">
    <property type="protein sequence ID" value="AOQ27252.1"/>
    <property type="molecule type" value="Genomic_DNA"/>
</dbReference>
<keyword evidence="1" id="KW-1133">Transmembrane helix</keyword>
<gene>
    <name evidence="2" type="ORF">ESCO13_00122</name>
</gene>
<evidence type="ECO:0000256" key="1">
    <source>
        <dbReference type="SAM" id="Phobius"/>
    </source>
</evidence>
<proteinExistence type="predicted"/>
<keyword evidence="1" id="KW-0812">Transmembrane</keyword>
<name>A0A1D7XFC9_9CAUD</name>